<accession>A0ABR6ZVU1</accession>
<keyword evidence="2" id="KW-1133">Transmembrane helix</keyword>
<keyword evidence="2" id="KW-0812">Transmembrane</keyword>
<organism evidence="6 7">
    <name type="scientific">Undibacterium hunanense</name>
    <dbReference type="NCBI Taxonomy" id="2762292"/>
    <lineage>
        <taxon>Bacteria</taxon>
        <taxon>Pseudomonadati</taxon>
        <taxon>Pseudomonadota</taxon>
        <taxon>Betaproteobacteria</taxon>
        <taxon>Burkholderiales</taxon>
        <taxon>Oxalobacteraceae</taxon>
        <taxon>Undibacterium</taxon>
    </lineage>
</organism>
<dbReference type="InterPro" id="IPR058792">
    <property type="entry name" value="Beta-barrel_RND_2"/>
</dbReference>
<dbReference type="NCBIfam" id="TIGR01730">
    <property type="entry name" value="RND_mfp"/>
    <property type="match status" value="1"/>
</dbReference>
<dbReference type="PANTHER" id="PTHR30469">
    <property type="entry name" value="MULTIDRUG RESISTANCE PROTEIN MDTA"/>
    <property type="match status" value="1"/>
</dbReference>
<dbReference type="Pfam" id="PF25876">
    <property type="entry name" value="HH_MFP_RND"/>
    <property type="match status" value="1"/>
</dbReference>
<feature type="transmembrane region" description="Helical" evidence="2">
    <location>
        <begin position="12"/>
        <end position="31"/>
    </location>
</feature>
<protein>
    <submittedName>
        <fullName evidence="6">Efflux RND transporter periplasmic adaptor subunit</fullName>
    </submittedName>
</protein>
<dbReference type="InterPro" id="IPR058624">
    <property type="entry name" value="MdtA-like_HH"/>
</dbReference>
<dbReference type="Gene3D" id="2.40.420.20">
    <property type="match status" value="1"/>
</dbReference>
<keyword evidence="7" id="KW-1185">Reference proteome</keyword>
<reference evidence="6 7" key="1">
    <citation type="submission" date="2020-08" db="EMBL/GenBank/DDBJ databases">
        <title>Novel species isolated from subtropical streams in China.</title>
        <authorList>
            <person name="Lu H."/>
        </authorList>
    </citation>
    <scope>NUCLEOTIDE SEQUENCE [LARGE SCALE GENOMIC DNA]</scope>
    <source>
        <strain evidence="6 7">CY18W</strain>
    </source>
</reference>
<dbReference type="SUPFAM" id="SSF111369">
    <property type="entry name" value="HlyD-like secretion proteins"/>
    <property type="match status" value="1"/>
</dbReference>
<dbReference type="Pfam" id="PF25917">
    <property type="entry name" value="BSH_RND"/>
    <property type="match status" value="1"/>
</dbReference>
<evidence type="ECO:0000313" key="6">
    <source>
        <dbReference type="EMBL" id="MBC3919997.1"/>
    </source>
</evidence>
<dbReference type="Gene3D" id="2.40.30.170">
    <property type="match status" value="1"/>
</dbReference>
<comment type="similarity">
    <text evidence="1">Belongs to the membrane fusion protein (MFP) (TC 8.A.1) family.</text>
</comment>
<comment type="caution">
    <text evidence="6">The sequence shown here is derived from an EMBL/GenBank/DDBJ whole genome shotgun (WGS) entry which is preliminary data.</text>
</comment>
<feature type="domain" description="Multidrug resistance protein MdtA-like barrel-sandwich hybrid" evidence="4">
    <location>
        <begin position="76"/>
        <end position="208"/>
    </location>
</feature>
<feature type="domain" description="CusB-like beta-barrel" evidence="5">
    <location>
        <begin position="227"/>
        <end position="300"/>
    </location>
</feature>
<evidence type="ECO:0000313" key="7">
    <source>
        <dbReference type="Proteomes" id="UP000650424"/>
    </source>
</evidence>
<dbReference type="Proteomes" id="UP000650424">
    <property type="component" value="Unassembled WGS sequence"/>
</dbReference>
<evidence type="ECO:0000256" key="1">
    <source>
        <dbReference type="ARBA" id="ARBA00009477"/>
    </source>
</evidence>
<evidence type="ECO:0000259" key="5">
    <source>
        <dbReference type="Pfam" id="PF25954"/>
    </source>
</evidence>
<dbReference type="InterPro" id="IPR006143">
    <property type="entry name" value="RND_pump_MFP"/>
</dbReference>
<feature type="domain" description="Multidrug resistance protein MdtA-like alpha-helical hairpin" evidence="3">
    <location>
        <begin position="114"/>
        <end position="179"/>
    </location>
</feature>
<evidence type="ECO:0000259" key="3">
    <source>
        <dbReference type="Pfam" id="PF25876"/>
    </source>
</evidence>
<sequence>MKTDFLRSRQKLFGLTLTAVAIIVVITGLISRRSQAEQLKQSTGERNIPTVSLLSASNISAAQLELPARIEPWARAPIYARVSGYLKNWTVDIGSKVKAGQLLAQIETPDLDQQLLQAKAELATAQSNLALSSSTAQRWQALLSSDAVSKQEVDEKTGDLTARQSVVKALQANVDRVQSLQAYTRLVAPFDGVVTARNTDIGALINVGGAPGSELFVISDVRRLRVYVSVPQRQLAVIRSGSVAQVSVPERPGRSYAAKVESLAQAISPGSGTMLIQLSVNNESGELLPGGFATVSFAAASSVENVSVPPGALMIGKNGVQVATVNSDNRVVLKQVTVARDMGNVIELAAGIDRKDRIVESPPDGLANGDLVRIAASSQNHQNTQKGTP</sequence>
<dbReference type="Pfam" id="PF25954">
    <property type="entry name" value="Beta-barrel_RND_2"/>
    <property type="match status" value="1"/>
</dbReference>
<evidence type="ECO:0000256" key="2">
    <source>
        <dbReference type="SAM" id="Phobius"/>
    </source>
</evidence>
<dbReference type="InterPro" id="IPR058625">
    <property type="entry name" value="MdtA-like_BSH"/>
</dbReference>
<dbReference type="EMBL" id="JACOGF010000012">
    <property type="protein sequence ID" value="MBC3919997.1"/>
    <property type="molecule type" value="Genomic_DNA"/>
</dbReference>
<dbReference type="RefSeq" id="WP_186949253.1">
    <property type="nucleotide sequence ID" value="NZ_JACOGF010000012.1"/>
</dbReference>
<proteinExistence type="inferred from homology"/>
<dbReference type="Gene3D" id="2.40.50.100">
    <property type="match status" value="1"/>
</dbReference>
<keyword evidence="2" id="KW-0472">Membrane</keyword>
<name>A0ABR6ZVU1_9BURK</name>
<dbReference type="PANTHER" id="PTHR30469:SF37">
    <property type="entry name" value="RAGD PROTEIN"/>
    <property type="match status" value="1"/>
</dbReference>
<dbReference type="Gene3D" id="1.10.287.470">
    <property type="entry name" value="Helix hairpin bin"/>
    <property type="match status" value="1"/>
</dbReference>
<evidence type="ECO:0000259" key="4">
    <source>
        <dbReference type="Pfam" id="PF25917"/>
    </source>
</evidence>
<gene>
    <name evidence="6" type="ORF">H8L32_21180</name>
</gene>